<dbReference type="EMBL" id="MT144345">
    <property type="protein sequence ID" value="QJA52508.1"/>
    <property type="molecule type" value="Genomic_DNA"/>
</dbReference>
<dbReference type="EMBL" id="MT143009">
    <property type="protein sequence ID" value="QJA91726.1"/>
    <property type="molecule type" value="Genomic_DNA"/>
</dbReference>
<evidence type="ECO:0000313" key="1">
    <source>
        <dbReference type="EMBL" id="QJA52508.1"/>
    </source>
</evidence>
<evidence type="ECO:0008006" key="4">
    <source>
        <dbReference type="Google" id="ProtNLM"/>
    </source>
</evidence>
<gene>
    <name evidence="2" type="ORF">MM415B03268_0005</name>
    <name evidence="1" type="ORF">TM448A02764_0008</name>
    <name evidence="3" type="ORF">TM448B02009_0005</name>
</gene>
<dbReference type="EMBL" id="MT144864">
    <property type="protein sequence ID" value="QJI00610.1"/>
    <property type="molecule type" value="Genomic_DNA"/>
</dbReference>
<reference evidence="1" key="1">
    <citation type="submission" date="2020-03" db="EMBL/GenBank/DDBJ databases">
        <title>The deep terrestrial virosphere.</title>
        <authorList>
            <person name="Holmfeldt K."/>
            <person name="Nilsson E."/>
            <person name="Simone D."/>
            <person name="Lopez-Fernandez M."/>
            <person name="Wu X."/>
            <person name="de Brujin I."/>
            <person name="Lundin D."/>
            <person name="Andersson A."/>
            <person name="Bertilsson S."/>
            <person name="Dopson M."/>
        </authorList>
    </citation>
    <scope>NUCLEOTIDE SEQUENCE</scope>
    <source>
        <strain evidence="2">MM415B03268</strain>
        <strain evidence="1">TM448A02764</strain>
        <strain evidence="3">TM448B02009</strain>
    </source>
</reference>
<accession>A0A6H1ZYC3</accession>
<proteinExistence type="predicted"/>
<protein>
    <recommendedName>
        <fullName evidence="4">Tail protein</fullName>
    </recommendedName>
</protein>
<evidence type="ECO:0000313" key="3">
    <source>
        <dbReference type="EMBL" id="QJI00610.1"/>
    </source>
</evidence>
<name>A0A6H1ZYC3_9ZZZZ</name>
<dbReference type="AlphaFoldDB" id="A0A6H1ZYC3"/>
<evidence type="ECO:0000313" key="2">
    <source>
        <dbReference type="EMBL" id="QJA91726.1"/>
    </source>
</evidence>
<organism evidence="1">
    <name type="scientific">viral metagenome</name>
    <dbReference type="NCBI Taxonomy" id="1070528"/>
    <lineage>
        <taxon>unclassified sequences</taxon>
        <taxon>metagenomes</taxon>
        <taxon>organismal metagenomes</taxon>
    </lineage>
</organism>
<sequence>MSIPALIARPLGRPIITVSIGEDAQVARAAPICSGVWAAVRDGAGETYDFTRTGTAYFTDIQCCGTANQYQSITRIIMVADLSALSGTKAGGLLRVWATGTTETLASQSVIVTDAAPAAPALIVYGDYANVGAIAYSAAVTLAAIAANAYRSFALNAAAVAAVNSAIGVGYVSLAIRIQADQANAEPTWGSAQKAQLTISSHNHGTAAQRPMLLLW</sequence>